<evidence type="ECO:0000256" key="3">
    <source>
        <dbReference type="ARBA" id="ARBA00023125"/>
    </source>
</evidence>
<dbReference type="Gene3D" id="3.40.190.290">
    <property type="match status" value="1"/>
</dbReference>
<protein>
    <recommendedName>
        <fullName evidence="6">HTH lysR-type domain-containing protein</fullName>
    </recommendedName>
</protein>
<proteinExistence type="inferred from homology"/>
<evidence type="ECO:0000259" key="6">
    <source>
        <dbReference type="PROSITE" id="PS50931"/>
    </source>
</evidence>
<dbReference type="SUPFAM" id="SSF53850">
    <property type="entry name" value="Periplasmic binding protein-like II"/>
    <property type="match status" value="1"/>
</dbReference>
<dbReference type="GO" id="GO:0003700">
    <property type="term" value="F:DNA-binding transcription factor activity"/>
    <property type="evidence" value="ECO:0007669"/>
    <property type="project" value="InterPro"/>
</dbReference>
<comment type="caution">
    <text evidence="7">The sequence shown here is derived from an EMBL/GenBank/DDBJ whole genome shotgun (WGS) entry which is preliminary data.</text>
</comment>
<evidence type="ECO:0000256" key="2">
    <source>
        <dbReference type="ARBA" id="ARBA00023015"/>
    </source>
</evidence>
<dbReference type="PRINTS" id="PR00039">
    <property type="entry name" value="HTHLYSR"/>
</dbReference>
<keyword evidence="5" id="KW-0175">Coiled coil</keyword>
<evidence type="ECO:0000256" key="5">
    <source>
        <dbReference type="SAM" id="Coils"/>
    </source>
</evidence>
<evidence type="ECO:0000256" key="1">
    <source>
        <dbReference type="ARBA" id="ARBA00009437"/>
    </source>
</evidence>
<dbReference type="PANTHER" id="PTHR30427">
    <property type="entry name" value="TRANSCRIPTIONAL ACTIVATOR PROTEIN LYSR"/>
    <property type="match status" value="1"/>
</dbReference>
<dbReference type="PANTHER" id="PTHR30427:SF1">
    <property type="entry name" value="TRANSCRIPTIONAL ACTIVATOR PROTEIN LYSR"/>
    <property type="match status" value="1"/>
</dbReference>
<dbReference type="GO" id="GO:0010628">
    <property type="term" value="P:positive regulation of gene expression"/>
    <property type="evidence" value="ECO:0007669"/>
    <property type="project" value="TreeGrafter"/>
</dbReference>
<dbReference type="Pfam" id="PF00126">
    <property type="entry name" value="HTH_1"/>
    <property type="match status" value="1"/>
</dbReference>
<name>A0A2N7JWR2_VIBSP</name>
<evidence type="ECO:0000313" key="7">
    <source>
        <dbReference type="EMBL" id="PMM64350.1"/>
    </source>
</evidence>
<dbReference type="InterPro" id="IPR000847">
    <property type="entry name" value="LysR_HTH_N"/>
</dbReference>
<keyword evidence="2" id="KW-0805">Transcription regulation</keyword>
<keyword evidence="4" id="KW-0804">Transcription</keyword>
<dbReference type="GO" id="GO:0043565">
    <property type="term" value="F:sequence-specific DNA binding"/>
    <property type="evidence" value="ECO:0007669"/>
    <property type="project" value="TreeGrafter"/>
</dbReference>
<accession>A0A2N7JWR2</accession>
<dbReference type="InterPro" id="IPR005119">
    <property type="entry name" value="LysR_subst-bd"/>
</dbReference>
<dbReference type="InterPro" id="IPR036390">
    <property type="entry name" value="WH_DNA-bd_sf"/>
</dbReference>
<dbReference type="AlphaFoldDB" id="A0A2N7JWR2"/>
<gene>
    <name evidence="7" type="ORF">BCT54_17705</name>
</gene>
<evidence type="ECO:0000313" key="8">
    <source>
        <dbReference type="Proteomes" id="UP000235533"/>
    </source>
</evidence>
<dbReference type="SUPFAM" id="SSF46785">
    <property type="entry name" value="Winged helix' DNA-binding domain"/>
    <property type="match status" value="1"/>
</dbReference>
<feature type="domain" description="HTH lysR-type" evidence="6">
    <location>
        <begin position="1"/>
        <end position="58"/>
    </location>
</feature>
<keyword evidence="3" id="KW-0238">DNA-binding</keyword>
<dbReference type="PROSITE" id="PS50931">
    <property type="entry name" value="HTH_LYSR"/>
    <property type="match status" value="1"/>
</dbReference>
<dbReference type="Pfam" id="PF03466">
    <property type="entry name" value="LysR_substrate"/>
    <property type="match status" value="1"/>
</dbReference>
<dbReference type="RefSeq" id="WP_102551171.1">
    <property type="nucleotide sequence ID" value="NZ_MCZF01000026.1"/>
</dbReference>
<reference evidence="8" key="1">
    <citation type="submission" date="2016-07" db="EMBL/GenBank/DDBJ databases">
        <title>Nontailed viruses are major unrecognized killers of bacteria in the ocean.</title>
        <authorList>
            <person name="Kauffman K."/>
            <person name="Hussain F."/>
            <person name="Yang J."/>
            <person name="Arevalo P."/>
            <person name="Brown J."/>
            <person name="Cutler M."/>
            <person name="Kelly L."/>
            <person name="Polz M.F."/>
        </authorList>
    </citation>
    <scope>NUCLEOTIDE SEQUENCE [LARGE SCALE GENOMIC DNA]</scope>
    <source>
        <strain evidence="8">10N.261.48.B5</strain>
    </source>
</reference>
<organism evidence="7 8">
    <name type="scientific">Vibrio splendidus</name>
    <dbReference type="NCBI Taxonomy" id="29497"/>
    <lineage>
        <taxon>Bacteria</taxon>
        <taxon>Pseudomonadati</taxon>
        <taxon>Pseudomonadota</taxon>
        <taxon>Gammaproteobacteria</taxon>
        <taxon>Vibrionales</taxon>
        <taxon>Vibrionaceae</taxon>
        <taxon>Vibrio</taxon>
    </lineage>
</organism>
<evidence type="ECO:0000256" key="4">
    <source>
        <dbReference type="ARBA" id="ARBA00023163"/>
    </source>
</evidence>
<comment type="similarity">
    <text evidence="1">Belongs to the LysR transcriptional regulatory family.</text>
</comment>
<dbReference type="Gene3D" id="1.10.10.10">
    <property type="entry name" value="Winged helix-like DNA-binding domain superfamily/Winged helix DNA-binding domain"/>
    <property type="match status" value="1"/>
</dbReference>
<dbReference type="Proteomes" id="UP000235533">
    <property type="component" value="Unassembled WGS sequence"/>
</dbReference>
<feature type="coiled-coil region" evidence="5">
    <location>
        <begin position="65"/>
        <end position="92"/>
    </location>
</feature>
<sequence>MNIKQLAALKAIMTTGSTSGAALQLGLSQSGISRLLSQLEQELDLELFDREKGRLKIKPENKNLLTNALKSLDQLELLYEEANEIKKGEQSKETIKIAVPYTFASSLIPQILLKLYQDHPYLLIELITGSYSFIEECVESGKADIGFTRIYNNPRFNYTPVASGTSTCIMPKSHALTEHHTISAELLHGEALILLGKKSGSRKDIDEFFQRHHVIPNIIVEAHSVDVACSLASAELGISIVNSVLLRGGHYPNVVARPIIDLPRYQYGLITTVEHSFTSLNKELYIQICDLMCEHLANV</sequence>
<dbReference type="EMBL" id="MCZF01000026">
    <property type="protein sequence ID" value="PMM64350.1"/>
    <property type="molecule type" value="Genomic_DNA"/>
</dbReference>
<dbReference type="InterPro" id="IPR036388">
    <property type="entry name" value="WH-like_DNA-bd_sf"/>
</dbReference>